<accession>A0A6H5GK10</accession>
<feature type="region of interest" description="Disordered" evidence="1">
    <location>
        <begin position="88"/>
        <end position="167"/>
    </location>
</feature>
<name>A0A6H5GK10_9HEMI</name>
<feature type="compositionally biased region" description="Polar residues" evidence="1">
    <location>
        <begin position="1"/>
        <end position="10"/>
    </location>
</feature>
<feature type="compositionally biased region" description="Basic residues" evidence="1">
    <location>
        <begin position="141"/>
        <end position="155"/>
    </location>
</feature>
<keyword evidence="3" id="KW-1185">Reference proteome</keyword>
<organism evidence="2 3">
    <name type="scientific">Nesidiocoris tenuis</name>
    <dbReference type="NCBI Taxonomy" id="355587"/>
    <lineage>
        <taxon>Eukaryota</taxon>
        <taxon>Metazoa</taxon>
        <taxon>Ecdysozoa</taxon>
        <taxon>Arthropoda</taxon>
        <taxon>Hexapoda</taxon>
        <taxon>Insecta</taxon>
        <taxon>Pterygota</taxon>
        <taxon>Neoptera</taxon>
        <taxon>Paraneoptera</taxon>
        <taxon>Hemiptera</taxon>
        <taxon>Heteroptera</taxon>
        <taxon>Panheteroptera</taxon>
        <taxon>Cimicomorpha</taxon>
        <taxon>Miridae</taxon>
        <taxon>Dicyphina</taxon>
        <taxon>Nesidiocoris</taxon>
    </lineage>
</organism>
<feature type="region of interest" description="Disordered" evidence="1">
    <location>
        <begin position="1"/>
        <end position="20"/>
    </location>
</feature>
<dbReference type="Proteomes" id="UP000479000">
    <property type="component" value="Unassembled WGS sequence"/>
</dbReference>
<evidence type="ECO:0000313" key="3">
    <source>
        <dbReference type="Proteomes" id="UP000479000"/>
    </source>
</evidence>
<proteinExistence type="predicted"/>
<gene>
    <name evidence="2" type="ORF">NTEN_LOCUS9269</name>
</gene>
<feature type="non-terminal residue" evidence="2">
    <location>
        <position position="167"/>
    </location>
</feature>
<evidence type="ECO:0000256" key="1">
    <source>
        <dbReference type="SAM" id="MobiDB-lite"/>
    </source>
</evidence>
<dbReference type="EMBL" id="CADCXU010013822">
    <property type="protein sequence ID" value="CAB0003780.1"/>
    <property type="molecule type" value="Genomic_DNA"/>
</dbReference>
<evidence type="ECO:0000313" key="2">
    <source>
        <dbReference type="EMBL" id="CAB0003780.1"/>
    </source>
</evidence>
<dbReference type="AlphaFoldDB" id="A0A6H5GK10"/>
<protein>
    <submittedName>
        <fullName evidence="2">Uncharacterized protein</fullName>
    </submittedName>
</protein>
<sequence>MGKSETTVRQHNSRRRFPSKYYYLPQREPAEAVRLKLKVGSSHGVLKRSRSVFGFIPHNGVPKFCYRSSNGSLPLPLGRLRRTDRRELTEFSSFSRPNRSSSADSALQHPAEAQQTSSLPSSSSPPPSRLSFASGIDLNPSKRRIQRRKEGRGKAAKYQVFNTTKLE</sequence>
<reference evidence="2 3" key="1">
    <citation type="submission" date="2020-02" db="EMBL/GenBank/DDBJ databases">
        <authorList>
            <person name="Ferguson B K."/>
        </authorList>
    </citation>
    <scope>NUCLEOTIDE SEQUENCE [LARGE SCALE GENOMIC DNA]</scope>
</reference>
<feature type="compositionally biased region" description="Low complexity" evidence="1">
    <location>
        <begin position="90"/>
        <end position="106"/>
    </location>
</feature>